<evidence type="ECO:0008006" key="2">
    <source>
        <dbReference type="Google" id="ProtNLM"/>
    </source>
</evidence>
<feature type="non-terminal residue" evidence="1">
    <location>
        <position position="1"/>
    </location>
</feature>
<sequence length="285" mass="33390">EQNGWLGYDPYDIKGERWMIWLTRKGNHSIFFAILREIVFELFYTFPKFSRKVFKIKPQINAKAMGLFASGYLGLYQAIKNEEYLAKSSYCIDWLLNHQSKTKIGIGWGYPFDWQSRELIPRGTPNGIVTTVAGEAFWRWYKHTGDKKHLEVCKKTGLFLASLPIKTVEEDKICFSYTPLFVNFIHNLNLFVAEFLLKVGLETNNKEWTELANKAINYTISCQMDNGAFDYNGPPEKPANFIDNYHTGFVLRMLFSIYKLTGRKDVLESIRKGYEFYKEKLFENY</sequence>
<accession>X1NP95</accession>
<dbReference type="SUPFAM" id="SSF48208">
    <property type="entry name" value="Six-hairpin glycosidases"/>
    <property type="match status" value="1"/>
</dbReference>
<organism evidence="1">
    <name type="scientific">marine sediment metagenome</name>
    <dbReference type="NCBI Taxonomy" id="412755"/>
    <lineage>
        <taxon>unclassified sequences</taxon>
        <taxon>metagenomes</taxon>
        <taxon>ecological metagenomes</taxon>
    </lineage>
</organism>
<reference evidence="1" key="1">
    <citation type="journal article" date="2014" name="Front. Microbiol.">
        <title>High frequency of phylogenetically diverse reductive dehalogenase-homologous genes in deep subseafloor sedimentary metagenomes.</title>
        <authorList>
            <person name="Kawai M."/>
            <person name="Futagami T."/>
            <person name="Toyoda A."/>
            <person name="Takaki Y."/>
            <person name="Nishi S."/>
            <person name="Hori S."/>
            <person name="Arai W."/>
            <person name="Tsubouchi T."/>
            <person name="Morono Y."/>
            <person name="Uchiyama I."/>
            <person name="Ito T."/>
            <person name="Fujiyama A."/>
            <person name="Inagaki F."/>
            <person name="Takami H."/>
        </authorList>
    </citation>
    <scope>NUCLEOTIDE SEQUENCE</scope>
    <source>
        <strain evidence="1">Expedition CK06-06</strain>
    </source>
</reference>
<proteinExistence type="predicted"/>
<dbReference type="GO" id="GO:0005975">
    <property type="term" value="P:carbohydrate metabolic process"/>
    <property type="evidence" value="ECO:0007669"/>
    <property type="project" value="InterPro"/>
</dbReference>
<comment type="caution">
    <text evidence="1">The sequence shown here is derived from an EMBL/GenBank/DDBJ whole genome shotgun (WGS) entry which is preliminary data.</text>
</comment>
<dbReference type="EMBL" id="BARV01016960">
    <property type="protein sequence ID" value="GAI32016.1"/>
    <property type="molecule type" value="Genomic_DNA"/>
</dbReference>
<name>X1NP95_9ZZZZ</name>
<dbReference type="InterPro" id="IPR008928">
    <property type="entry name" value="6-hairpin_glycosidase_sf"/>
</dbReference>
<dbReference type="AlphaFoldDB" id="X1NP95"/>
<protein>
    <recommendedName>
        <fullName evidence="2">D-glucuronyl C5-epimerase C-terminal domain-containing protein</fullName>
    </recommendedName>
</protein>
<evidence type="ECO:0000313" key="1">
    <source>
        <dbReference type="EMBL" id="GAI32016.1"/>
    </source>
</evidence>
<feature type="non-terminal residue" evidence="1">
    <location>
        <position position="285"/>
    </location>
</feature>
<gene>
    <name evidence="1" type="ORF">S06H3_28995</name>
</gene>